<dbReference type="Gene3D" id="3.60.150.10">
    <property type="entry name" value="Chorismate synthase AroC"/>
    <property type="match status" value="1"/>
</dbReference>
<evidence type="ECO:0000256" key="6">
    <source>
        <dbReference type="ARBA" id="ARBA00023239"/>
    </source>
</evidence>
<feature type="binding site" evidence="7">
    <location>
        <begin position="256"/>
        <end position="257"/>
    </location>
    <ligand>
        <name>FMN</name>
        <dbReference type="ChEBI" id="CHEBI:58210"/>
    </ligand>
</feature>
<evidence type="ECO:0000256" key="7">
    <source>
        <dbReference type="HAMAP-Rule" id="MF_00300"/>
    </source>
</evidence>
<comment type="function">
    <text evidence="7">Catalyzes the anti-1,4-elimination of the C-3 phosphate and the C-6 proR hydrogen from 5-enolpyruvylshikimate-3-phosphate (EPSP) to yield chorismate, which is the branch point compound that serves as the starting substrate for the three terminal pathways of aromatic amino acid biosynthesis. This reaction introduces a second double bond into the aromatic ring system.</text>
</comment>
<dbReference type="PANTHER" id="PTHR21085:SF0">
    <property type="entry name" value="CHORISMATE SYNTHASE"/>
    <property type="match status" value="1"/>
</dbReference>
<keyword evidence="7" id="KW-0288">FMN</keyword>
<comment type="cofactor">
    <cofactor evidence="7 8">
        <name>FMNH2</name>
        <dbReference type="ChEBI" id="CHEBI:57618"/>
    </cofactor>
    <text evidence="7 8">Reduced FMN (FMNH(2)).</text>
</comment>
<protein>
    <recommendedName>
        <fullName evidence="3 7">Chorismate synthase</fullName>
        <shortName evidence="7">CS</shortName>
        <ecNumber evidence="3 7">4.2.3.5</ecNumber>
    </recommendedName>
    <alternativeName>
        <fullName evidence="7">5-enolpyruvylshikimate-3-phosphate phospholyase</fullName>
    </alternativeName>
</protein>
<keyword evidence="10" id="KW-1185">Reference proteome</keyword>
<dbReference type="PROSITE" id="PS00788">
    <property type="entry name" value="CHORISMATE_SYNTHASE_2"/>
    <property type="match status" value="1"/>
</dbReference>
<keyword evidence="5 7" id="KW-0057">Aromatic amino acid biosynthesis</keyword>
<dbReference type="InterPro" id="IPR035904">
    <property type="entry name" value="Chorismate_synth_AroC_sf"/>
</dbReference>
<comment type="catalytic activity">
    <reaction evidence="7 8">
        <text>5-O-(1-carboxyvinyl)-3-phosphoshikimate = chorismate + phosphate</text>
        <dbReference type="Rhea" id="RHEA:21020"/>
        <dbReference type="ChEBI" id="CHEBI:29748"/>
        <dbReference type="ChEBI" id="CHEBI:43474"/>
        <dbReference type="ChEBI" id="CHEBI:57701"/>
        <dbReference type="EC" id="4.2.3.5"/>
    </reaction>
</comment>
<keyword evidence="7" id="KW-0285">Flavoprotein</keyword>
<keyword evidence="7" id="KW-0521">NADP</keyword>
<dbReference type="PIRSF" id="PIRSF001456">
    <property type="entry name" value="Chorismate_synth"/>
    <property type="match status" value="1"/>
</dbReference>
<dbReference type="PROSITE" id="PS00787">
    <property type="entry name" value="CHORISMATE_SYNTHASE_1"/>
    <property type="match status" value="1"/>
</dbReference>
<reference evidence="9 10" key="1">
    <citation type="submission" date="2024-02" db="EMBL/GenBank/DDBJ databases">
        <title>A novel Gemmatimonadota bacterium.</title>
        <authorList>
            <person name="Du Z.-J."/>
            <person name="Ye Y.-Q."/>
        </authorList>
    </citation>
    <scope>NUCLEOTIDE SEQUENCE [LARGE SCALE GENOMIC DNA]</scope>
    <source>
        <strain evidence="9 10">DH-20</strain>
    </source>
</reference>
<evidence type="ECO:0000313" key="10">
    <source>
        <dbReference type="Proteomes" id="UP001484239"/>
    </source>
</evidence>
<dbReference type="EC" id="4.2.3.5" evidence="3 7"/>
<dbReference type="RefSeq" id="WP_405281760.1">
    <property type="nucleotide sequence ID" value="NZ_CP144380.1"/>
</dbReference>
<keyword evidence="4 7" id="KW-0028">Amino-acid biosynthesis</keyword>
<organism evidence="9 10">
    <name type="scientific">Gaopeijia maritima</name>
    <dbReference type="NCBI Taxonomy" id="3119007"/>
    <lineage>
        <taxon>Bacteria</taxon>
        <taxon>Pseudomonadati</taxon>
        <taxon>Gemmatimonadota</taxon>
        <taxon>Longimicrobiia</taxon>
        <taxon>Gaopeijiales</taxon>
        <taxon>Gaopeijiaceae</taxon>
        <taxon>Gaopeijia</taxon>
    </lineage>
</organism>
<evidence type="ECO:0000256" key="2">
    <source>
        <dbReference type="ARBA" id="ARBA00008014"/>
    </source>
</evidence>
<evidence type="ECO:0000256" key="3">
    <source>
        <dbReference type="ARBA" id="ARBA00013036"/>
    </source>
</evidence>
<dbReference type="NCBIfam" id="NF003793">
    <property type="entry name" value="PRK05382.1"/>
    <property type="match status" value="1"/>
</dbReference>
<sequence>MKRLSFRTAGESHGRGLIALLEGLPAGLDLVTERDVDPQLERRQGGYGRGRRMKIESDRVEVISGLRLGETLGSPLAMVIWNRDWENWTVAMSSEPPPDDVNPKALRSMYLPRPGHADLVGVFKYDRRDTRDILERASARETAARVACGAVARRFLEEFGIRIGSHVLSVGGIEAEVPDALPEDLNGAVDDSPLRCLDPDATDRIIQAIDEARATGDTLGGVFEVVATGVPVGLGSHVSWDAKLDGRLAQALMSIQAIKAVEIGDGIGGALRPGTRVHDPIVRKPDEERMGGIGRASNRAGGLEGGITTGEPLVVRGHMKPISTLRNRLPSVDLRDGSVADAATERSDVSAVPAAGVVGEAMVALVLADALLEKFGGDSVDEVRRNLDGYLDHLRARGFGEREL</sequence>
<evidence type="ECO:0000256" key="4">
    <source>
        <dbReference type="ARBA" id="ARBA00022605"/>
    </source>
</evidence>
<evidence type="ECO:0000256" key="1">
    <source>
        <dbReference type="ARBA" id="ARBA00005044"/>
    </source>
</evidence>
<evidence type="ECO:0000256" key="5">
    <source>
        <dbReference type="ARBA" id="ARBA00023141"/>
    </source>
</evidence>
<dbReference type="PANTHER" id="PTHR21085">
    <property type="entry name" value="CHORISMATE SYNTHASE"/>
    <property type="match status" value="1"/>
</dbReference>
<feature type="binding site" evidence="7">
    <location>
        <begin position="136"/>
        <end position="138"/>
    </location>
    <ligand>
        <name>FMN</name>
        <dbReference type="ChEBI" id="CHEBI:58210"/>
    </ligand>
</feature>
<feature type="binding site" evidence="7">
    <location>
        <position position="49"/>
    </location>
    <ligand>
        <name>NADP(+)</name>
        <dbReference type="ChEBI" id="CHEBI:58349"/>
    </ligand>
</feature>
<feature type="binding site" evidence="7">
    <location>
        <position position="346"/>
    </location>
    <ligand>
        <name>FMN</name>
        <dbReference type="ChEBI" id="CHEBI:58210"/>
    </ligand>
</feature>
<feature type="binding site" evidence="7">
    <location>
        <position position="43"/>
    </location>
    <ligand>
        <name>NADP(+)</name>
        <dbReference type="ChEBI" id="CHEBI:58349"/>
    </ligand>
</feature>
<dbReference type="CDD" id="cd07304">
    <property type="entry name" value="Chorismate_synthase"/>
    <property type="match status" value="1"/>
</dbReference>
<feature type="binding site" evidence="7">
    <location>
        <begin position="320"/>
        <end position="324"/>
    </location>
    <ligand>
        <name>FMN</name>
        <dbReference type="ChEBI" id="CHEBI:58210"/>
    </ligand>
</feature>
<dbReference type="NCBIfam" id="TIGR00033">
    <property type="entry name" value="aroC"/>
    <property type="match status" value="1"/>
</dbReference>
<accession>A0ABU9EDQ7</accession>
<dbReference type="Pfam" id="PF01264">
    <property type="entry name" value="Chorismate_synt"/>
    <property type="match status" value="1"/>
</dbReference>
<gene>
    <name evidence="7 9" type="primary">aroC</name>
    <name evidence="9" type="ORF">WI372_17915</name>
</gene>
<feature type="binding site" evidence="7">
    <location>
        <position position="305"/>
    </location>
    <ligand>
        <name>FMN</name>
        <dbReference type="ChEBI" id="CHEBI:58210"/>
    </ligand>
</feature>
<dbReference type="PROSITE" id="PS00789">
    <property type="entry name" value="CHORISMATE_SYNTHASE_3"/>
    <property type="match status" value="1"/>
</dbReference>
<keyword evidence="6 7" id="KW-0456">Lyase</keyword>
<name>A0ABU9EDQ7_9BACT</name>
<comment type="similarity">
    <text evidence="2 7 8">Belongs to the chorismate synthase family.</text>
</comment>
<dbReference type="InterPro" id="IPR020541">
    <property type="entry name" value="Chorismate_synthase_CS"/>
</dbReference>
<proteinExistence type="inferred from homology"/>
<comment type="subunit">
    <text evidence="7">Homotetramer.</text>
</comment>
<dbReference type="SUPFAM" id="SSF103263">
    <property type="entry name" value="Chorismate synthase, AroC"/>
    <property type="match status" value="1"/>
</dbReference>
<evidence type="ECO:0000256" key="8">
    <source>
        <dbReference type="RuleBase" id="RU000605"/>
    </source>
</evidence>
<comment type="caution">
    <text evidence="9">The sequence shown here is derived from an EMBL/GenBank/DDBJ whole genome shotgun (WGS) entry which is preliminary data.</text>
</comment>
<comment type="pathway">
    <text evidence="1 7 8">Metabolic intermediate biosynthesis; chorismate biosynthesis; chorismate from D-erythrose 4-phosphate and phosphoenolpyruvate: step 7/7.</text>
</comment>
<dbReference type="Proteomes" id="UP001484239">
    <property type="component" value="Unassembled WGS sequence"/>
</dbReference>
<evidence type="ECO:0000313" key="9">
    <source>
        <dbReference type="EMBL" id="MEK9502877.1"/>
    </source>
</evidence>
<keyword evidence="7" id="KW-0274">FAD</keyword>
<dbReference type="InterPro" id="IPR000453">
    <property type="entry name" value="Chorismate_synth"/>
</dbReference>
<dbReference type="GO" id="GO:0004107">
    <property type="term" value="F:chorismate synthase activity"/>
    <property type="evidence" value="ECO:0007669"/>
    <property type="project" value="UniProtKB-EC"/>
</dbReference>
<dbReference type="EMBL" id="JBBHLI010000016">
    <property type="protein sequence ID" value="MEK9502877.1"/>
    <property type="molecule type" value="Genomic_DNA"/>
</dbReference>
<dbReference type="HAMAP" id="MF_00300">
    <property type="entry name" value="Chorismate_synth"/>
    <property type="match status" value="1"/>
</dbReference>